<dbReference type="InterPro" id="IPR007569">
    <property type="entry name" value="DUF559"/>
</dbReference>
<dbReference type="PANTHER" id="PTHR38590:SF1">
    <property type="entry name" value="BLL0828 PROTEIN"/>
    <property type="match status" value="1"/>
</dbReference>
<dbReference type="Pfam" id="PF04480">
    <property type="entry name" value="DUF559"/>
    <property type="match status" value="1"/>
</dbReference>
<dbReference type="AlphaFoldDB" id="A0AB94IX93"/>
<dbReference type="Proteomes" id="UP000008957">
    <property type="component" value="Chromosome"/>
</dbReference>
<dbReference type="KEGG" id="sbr:SY1_12210"/>
<keyword evidence="3" id="KW-1185">Reference proteome</keyword>
<dbReference type="SUPFAM" id="SSF52980">
    <property type="entry name" value="Restriction endonuclease-like"/>
    <property type="match status" value="1"/>
</dbReference>
<evidence type="ECO:0000313" key="2">
    <source>
        <dbReference type="EMBL" id="CBL28375.1"/>
    </source>
</evidence>
<dbReference type="InterPro" id="IPR011335">
    <property type="entry name" value="Restrct_endonuc-II-like"/>
</dbReference>
<dbReference type="CDD" id="cd01038">
    <property type="entry name" value="Endonuclease_DUF559"/>
    <property type="match status" value="1"/>
</dbReference>
<organism evidence="2 3">
    <name type="scientific">Fretibacterium fastidiosum</name>
    <dbReference type="NCBI Taxonomy" id="651822"/>
    <lineage>
        <taxon>Bacteria</taxon>
        <taxon>Thermotogati</taxon>
        <taxon>Synergistota</taxon>
        <taxon>Synergistia</taxon>
        <taxon>Synergistales</taxon>
        <taxon>Aminobacteriaceae</taxon>
        <taxon>Fretibacterium</taxon>
    </lineage>
</organism>
<dbReference type="EMBL" id="FP929056">
    <property type="protein sequence ID" value="CBL28375.1"/>
    <property type="molecule type" value="Genomic_DNA"/>
</dbReference>
<evidence type="ECO:0000259" key="1">
    <source>
        <dbReference type="Pfam" id="PF04480"/>
    </source>
</evidence>
<reference evidence="2 3" key="2">
    <citation type="submission" date="2010-03" db="EMBL/GenBank/DDBJ databases">
        <authorList>
            <person name="Pajon A."/>
        </authorList>
    </citation>
    <scope>NUCLEOTIDE SEQUENCE [LARGE SCALE GENOMIC DNA]</scope>
    <source>
        <strain evidence="2 3">SGP1</strain>
    </source>
</reference>
<dbReference type="Gene3D" id="3.40.960.10">
    <property type="entry name" value="VSR Endonuclease"/>
    <property type="match status" value="1"/>
</dbReference>
<dbReference type="InterPro" id="IPR047216">
    <property type="entry name" value="Endonuclease_DUF559_bact"/>
</dbReference>
<dbReference type="PANTHER" id="PTHR38590">
    <property type="entry name" value="BLL0828 PROTEIN"/>
    <property type="match status" value="1"/>
</dbReference>
<sequence length="119" mass="14106">MPLLPRNKNLLGYARLLRREMTPQERRLWYEFLRDFPMKFYRQRVVGNFIVDFYCASFKLAIEVDGGQHCDEAVVKYDLERTKFLKSLGITVLRYTNLDVAENFEAVCVDIENFVKGRS</sequence>
<name>A0AB94IX93_9BACT</name>
<protein>
    <submittedName>
        <fullName evidence="2">Uncharacterized protein conserved in bacteria</fullName>
    </submittedName>
</protein>
<evidence type="ECO:0000313" key="3">
    <source>
        <dbReference type="Proteomes" id="UP000008957"/>
    </source>
</evidence>
<reference evidence="3" key="1">
    <citation type="submission" date="2010-03" db="EMBL/GenBank/DDBJ databases">
        <title>The genome sequence of Synergistetes sp. SGP1.</title>
        <authorList>
            <consortium name="metaHIT consortium -- http://www.metahit.eu/"/>
            <person name="Pajon A."/>
            <person name="Turner K."/>
            <person name="Parkhill J."/>
            <person name="Wade W."/>
            <person name="Vartoukian S."/>
        </authorList>
    </citation>
    <scope>NUCLEOTIDE SEQUENCE [LARGE SCALE GENOMIC DNA]</scope>
    <source>
        <strain evidence="3">SGP1</strain>
    </source>
</reference>
<feature type="domain" description="DUF559" evidence="1">
    <location>
        <begin position="11"/>
        <end position="115"/>
    </location>
</feature>
<gene>
    <name evidence="2" type="ORF">SY1_12210</name>
</gene>
<proteinExistence type="predicted"/>
<accession>A0AB94IX93</accession>